<evidence type="ECO:0000256" key="1">
    <source>
        <dbReference type="SAM" id="MobiDB-lite"/>
    </source>
</evidence>
<feature type="compositionally biased region" description="Polar residues" evidence="1">
    <location>
        <begin position="127"/>
        <end position="137"/>
    </location>
</feature>
<reference evidence="2 3" key="1">
    <citation type="submission" date="2024-07" db="EMBL/GenBank/DDBJ databases">
        <title>Section-level genome sequencing and comparative genomics of Aspergillus sections Usti and Cavernicolus.</title>
        <authorList>
            <consortium name="Lawrence Berkeley National Laboratory"/>
            <person name="Nybo J.L."/>
            <person name="Vesth T.C."/>
            <person name="Theobald S."/>
            <person name="Frisvad J.C."/>
            <person name="Larsen T.O."/>
            <person name="Kjaerboelling I."/>
            <person name="Rothschild-Mancinelli K."/>
            <person name="Lyhne E.K."/>
            <person name="Kogle M.E."/>
            <person name="Barry K."/>
            <person name="Clum A."/>
            <person name="Na H."/>
            <person name="Ledsgaard L."/>
            <person name="Lin J."/>
            <person name="Lipzen A."/>
            <person name="Kuo A."/>
            <person name="Riley R."/>
            <person name="Mondo S."/>
            <person name="LaButti K."/>
            <person name="Haridas S."/>
            <person name="Pangalinan J."/>
            <person name="Salamov A.A."/>
            <person name="Simmons B.A."/>
            <person name="Magnuson J.K."/>
            <person name="Chen J."/>
            <person name="Drula E."/>
            <person name="Henrissat B."/>
            <person name="Wiebenga A."/>
            <person name="Lubbers R.J."/>
            <person name="Gomes A.C."/>
            <person name="Makela M.R."/>
            <person name="Stajich J."/>
            <person name="Grigoriev I.V."/>
            <person name="Mortensen U.H."/>
            <person name="De vries R.P."/>
            <person name="Baker S.E."/>
            <person name="Andersen M.R."/>
        </authorList>
    </citation>
    <scope>NUCLEOTIDE SEQUENCE [LARGE SCALE GENOMIC DNA]</scope>
    <source>
        <strain evidence="2 3">CBS 600.67</strain>
    </source>
</reference>
<organism evidence="2 3">
    <name type="scientific">Aspergillus cavernicola</name>
    <dbReference type="NCBI Taxonomy" id="176166"/>
    <lineage>
        <taxon>Eukaryota</taxon>
        <taxon>Fungi</taxon>
        <taxon>Dikarya</taxon>
        <taxon>Ascomycota</taxon>
        <taxon>Pezizomycotina</taxon>
        <taxon>Eurotiomycetes</taxon>
        <taxon>Eurotiomycetidae</taxon>
        <taxon>Eurotiales</taxon>
        <taxon>Aspergillaceae</taxon>
        <taxon>Aspergillus</taxon>
        <taxon>Aspergillus subgen. Nidulantes</taxon>
    </lineage>
</organism>
<feature type="region of interest" description="Disordered" evidence="1">
    <location>
        <begin position="125"/>
        <end position="169"/>
    </location>
</feature>
<dbReference type="Proteomes" id="UP001610335">
    <property type="component" value="Unassembled WGS sequence"/>
</dbReference>
<dbReference type="PANTHER" id="PTHR42070">
    <property type="entry name" value="FILAMENT ASSOCIATED PROTEIN, PUTATIVE (AFU_ORTHOLOGUE AFUA_8G06630)-RELATED"/>
    <property type="match status" value="1"/>
</dbReference>
<sequence>MKTNSPNKQTIRAKYIQDLEQRLRKFEVLGVQATLEVQAAGRKVAVENTHLWSLLRLHGVSNQDLQEYMTAHIMNIVLPPFHSRAVLEARSHPWKAPSLNSVREGFSQLSSLNRERKDLIHEMAATEPTSSLSSPAINQERVPVDTPTHGTSKLQPPSRNQSSGQSTPCETVTGIITSISNCMVRNMDIFQLLDE</sequence>
<evidence type="ECO:0000313" key="2">
    <source>
        <dbReference type="EMBL" id="KAL2833807.1"/>
    </source>
</evidence>
<feature type="compositionally biased region" description="Polar residues" evidence="1">
    <location>
        <begin position="148"/>
        <end position="169"/>
    </location>
</feature>
<dbReference type="PANTHER" id="PTHR42070:SF1">
    <property type="entry name" value="FILAMENT ASSOCIATED PROTEIN, PUTATIVE (AFU_ORTHOLOGUE AFUA_8G06630)-RELATED"/>
    <property type="match status" value="1"/>
</dbReference>
<gene>
    <name evidence="2" type="ORF">BDW59DRAFT_179470</name>
</gene>
<proteinExistence type="predicted"/>
<protein>
    <submittedName>
        <fullName evidence="2">Uncharacterized protein</fullName>
    </submittedName>
</protein>
<name>A0ABR4J1T3_9EURO</name>
<accession>A0ABR4J1T3</accession>
<comment type="caution">
    <text evidence="2">The sequence shown here is derived from an EMBL/GenBank/DDBJ whole genome shotgun (WGS) entry which is preliminary data.</text>
</comment>
<keyword evidence="3" id="KW-1185">Reference proteome</keyword>
<evidence type="ECO:0000313" key="3">
    <source>
        <dbReference type="Proteomes" id="UP001610335"/>
    </source>
</evidence>
<dbReference type="EMBL" id="JBFXLS010000003">
    <property type="protein sequence ID" value="KAL2833807.1"/>
    <property type="molecule type" value="Genomic_DNA"/>
</dbReference>